<evidence type="ECO:0008006" key="4">
    <source>
        <dbReference type="Google" id="ProtNLM"/>
    </source>
</evidence>
<dbReference type="AlphaFoldDB" id="A0A5B7JAE9"/>
<comment type="caution">
    <text evidence="2">The sequence shown here is derived from an EMBL/GenBank/DDBJ whole genome shotgun (WGS) entry which is preliminary data.</text>
</comment>
<feature type="compositionally biased region" description="Polar residues" evidence="1">
    <location>
        <begin position="194"/>
        <end position="206"/>
    </location>
</feature>
<accession>A0A5B7JAE9</accession>
<reference evidence="2 3" key="1">
    <citation type="submission" date="2019-05" db="EMBL/GenBank/DDBJ databases">
        <title>Another draft genome of Portunus trituberculatus and its Hox gene families provides insights of decapod evolution.</title>
        <authorList>
            <person name="Jeong J.-H."/>
            <person name="Song I."/>
            <person name="Kim S."/>
            <person name="Choi T."/>
            <person name="Kim D."/>
            <person name="Ryu S."/>
            <person name="Kim W."/>
        </authorList>
    </citation>
    <scope>NUCLEOTIDE SEQUENCE [LARGE SCALE GENOMIC DNA]</scope>
    <source>
        <tissue evidence="2">Muscle</tissue>
    </source>
</reference>
<dbReference type="InterPro" id="IPR036691">
    <property type="entry name" value="Endo/exonu/phosph_ase_sf"/>
</dbReference>
<proteinExistence type="predicted"/>
<dbReference type="EMBL" id="VSRR010095775">
    <property type="protein sequence ID" value="MPC93700.1"/>
    <property type="molecule type" value="Genomic_DNA"/>
</dbReference>
<name>A0A5B7JAE9_PORTR</name>
<sequence>MLCNLQVQSHKKPEAASHSPISGRHPAHRTEAFVGHPPEGKTALARSGYVAYVHPVRNGLITYVHSSLQHRLFGSSNDHDTTFQLLELTVGLSKVKLCNVYSARVKLNTHLLPPPPDCVIIYIGDFNARYPELSDVSQTPNRSGVQLLRFVRRHHLTRWDCGRGTHAHQTPCVDARQTSVRGRTSGRGGWSTLPKASNITTSTPVSRLQRHPGGSSALCKDRGLARFPERLKPPDEHQIYVACYQQGAEEEAGQCPPPQPS</sequence>
<organism evidence="2 3">
    <name type="scientific">Portunus trituberculatus</name>
    <name type="common">Swimming crab</name>
    <name type="synonym">Neptunus trituberculatus</name>
    <dbReference type="NCBI Taxonomy" id="210409"/>
    <lineage>
        <taxon>Eukaryota</taxon>
        <taxon>Metazoa</taxon>
        <taxon>Ecdysozoa</taxon>
        <taxon>Arthropoda</taxon>
        <taxon>Crustacea</taxon>
        <taxon>Multicrustacea</taxon>
        <taxon>Malacostraca</taxon>
        <taxon>Eumalacostraca</taxon>
        <taxon>Eucarida</taxon>
        <taxon>Decapoda</taxon>
        <taxon>Pleocyemata</taxon>
        <taxon>Brachyura</taxon>
        <taxon>Eubrachyura</taxon>
        <taxon>Portunoidea</taxon>
        <taxon>Portunidae</taxon>
        <taxon>Portuninae</taxon>
        <taxon>Portunus</taxon>
    </lineage>
</organism>
<dbReference type="Proteomes" id="UP000324222">
    <property type="component" value="Unassembled WGS sequence"/>
</dbReference>
<evidence type="ECO:0000313" key="3">
    <source>
        <dbReference type="Proteomes" id="UP000324222"/>
    </source>
</evidence>
<gene>
    <name evidence="2" type="ORF">E2C01_088840</name>
</gene>
<feature type="region of interest" description="Disordered" evidence="1">
    <location>
        <begin position="1"/>
        <end position="30"/>
    </location>
</feature>
<feature type="region of interest" description="Disordered" evidence="1">
    <location>
        <begin position="176"/>
        <end position="221"/>
    </location>
</feature>
<dbReference type="Gene3D" id="3.60.10.10">
    <property type="entry name" value="Endonuclease/exonuclease/phosphatase"/>
    <property type="match status" value="1"/>
</dbReference>
<keyword evidence="3" id="KW-1185">Reference proteome</keyword>
<dbReference type="SUPFAM" id="SSF56219">
    <property type="entry name" value="DNase I-like"/>
    <property type="match status" value="1"/>
</dbReference>
<evidence type="ECO:0000313" key="2">
    <source>
        <dbReference type="EMBL" id="MPC93700.1"/>
    </source>
</evidence>
<evidence type="ECO:0000256" key="1">
    <source>
        <dbReference type="SAM" id="MobiDB-lite"/>
    </source>
</evidence>
<protein>
    <recommendedName>
        <fullName evidence="4">Endonuclease/exonuclease/phosphatase domain-containing protein</fullName>
    </recommendedName>
</protein>